<dbReference type="OrthoDB" id="9805821at2"/>
<dbReference type="PANTHER" id="PTHR30383:SF5">
    <property type="entry name" value="SGNH HYDROLASE-TYPE ESTERASE DOMAIN-CONTAINING PROTEIN"/>
    <property type="match status" value="1"/>
</dbReference>
<dbReference type="Proteomes" id="UP000184480">
    <property type="component" value="Unassembled WGS sequence"/>
</dbReference>
<keyword evidence="3" id="KW-1185">Reference proteome</keyword>
<dbReference type="InterPro" id="IPR013830">
    <property type="entry name" value="SGNH_hydro"/>
</dbReference>
<evidence type="ECO:0000313" key="3">
    <source>
        <dbReference type="Proteomes" id="UP000184480"/>
    </source>
</evidence>
<dbReference type="PANTHER" id="PTHR30383">
    <property type="entry name" value="THIOESTERASE 1/PROTEASE 1/LYSOPHOSPHOLIPASE L1"/>
    <property type="match status" value="1"/>
</dbReference>
<reference evidence="3" key="1">
    <citation type="submission" date="2016-11" db="EMBL/GenBank/DDBJ databases">
        <authorList>
            <person name="Varghese N."/>
            <person name="Submissions S."/>
        </authorList>
    </citation>
    <scope>NUCLEOTIDE SEQUENCE [LARGE SCALE GENOMIC DNA]</scope>
    <source>
        <strain evidence="3">DSM 27370</strain>
    </source>
</reference>
<evidence type="ECO:0000313" key="2">
    <source>
        <dbReference type="EMBL" id="SHE46448.1"/>
    </source>
</evidence>
<gene>
    <name evidence="2" type="ORF">SAMN05444362_101386</name>
</gene>
<proteinExistence type="predicted"/>
<dbReference type="GO" id="GO:0004622">
    <property type="term" value="F:phosphatidylcholine lysophospholipase activity"/>
    <property type="evidence" value="ECO:0007669"/>
    <property type="project" value="TreeGrafter"/>
</dbReference>
<accession>A0A1M4TPU6</accession>
<protein>
    <submittedName>
        <fullName evidence="2">Lysophospholipase L1</fullName>
    </submittedName>
</protein>
<sequence length="186" mass="20788">MGNKVVFIGDSITEFWEWKDAVFFKSNGYICKGIGGQTTDEMLLRFKRDVLDLNPQIVVISGGINDASEFNAPYDEDETLANLKFMAESAESNGIKVILTSVPYTRVFNWGGKSKEVSARTCELNVKIELYAHQKGYVFADLFAPFLKSDGSMDSQYIPDEIHPSKEGYALMKTVIEEAISSLLTE</sequence>
<dbReference type="Gene3D" id="3.40.50.1110">
    <property type="entry name" value="SGNH hydrolase"/>
    <property type="match status" value="1"/>
</dbReference>
<dbReference type="InterPro" id="IPR051532">
    <property type="entry name" value="Ester_Hydrolysis_Enzymes"/>
</dbReference>
<dbReference type="RefSeq" id="WP_062175470.1">
    <property type="nucleotide sequence ID" value="NZ_BBXL01000001.1"/>
</dbReference>
<name>A0A1M4TPU6_9BACT</name>
<organism evidence="2 3">
    <name type="scientific">Dysgonomonas macrotermitis</name>
    <dbReference type="NCBI Taxonomy" id="1346286"/>
    <lineage>
        <taxon>Bacteria</taxon>
        <taxon>Pseudomonadati</taxon>
        <taxon>Bacteroidota</taxon>
        <taxon>Bacteroidia</taxon>
        <taxon>Bacteroidales</taxon>
        <taxon>Dysgonomonadaceae</taxon>
        <taxon>Dysgonomonas</taxon>
    </lineage>
</organism>
<dbReference type="STRING" id="1346286.SAMN05444362_101386"/>
<dbReference type="SUPFAM" id="SSF52266">
    <property type="entry name" value="SGNH hydrolase"/>
    <property type="match status" value="1"/>
</dbReference>
<dbReference type="InterPro" id="IPR036514">
    <property type="entry name" value="SGNH_hydro_sf"/>
</dbReference>
<evidence type="ECO:0000259" key="1">
    <source>
        <dbReference type="Pfam" id="PF13472"/>
    </source>
</evidence>
<dbReference type="Pfam" id="PF13472">
    <property type="entry name" value="Lipase_GDSL_2"/>
    <property type="match status" value="1"/>
</dbReference>
<dbReference type="AlphaFoldDB" id="A0A1M4TPU6"/>
<dbReference type="EMBL" id="FQUC01000001">
    <property type="protein sequence ID" value="SHE46448.1"/>
    <property type="molecule type" value="Genomic_DNA"/>
</dbReference>
<feature type="domain" description="SGNH hydrolase-type esterase" evidence="1">
    <location>
        <begin position="7"/>
        <end position="171"/>
    </location>
</feature>